<evidence type="ECO:0000313" key="2">
    <source>
        <dbReference type="Proteomes" id="UP000181917"/>
    </source>
</evidence>
<dbReference type="Gene3D" id="3.50.30.50">
    <property type="entry name" value="Putative cyclase"/>
    <property type="match status" value="1"/>
</dbReference>
<sequence>MSIETTNRTFPKLGTDLLDRSLDVIDLTRPIYEGMPQWFGHQKTFIMVNQTHDQFMEKWKTTCGFEAHNLLISEHVGTHTDAIFEYAKDGPKLDESPLAFYYGPAVCIDVEPFVESDVELLSQKKLVQAVAASGQEIRRGDVLLLHFGYGDRVWPELAYAERNPGLSHEAALWIAEQGVVNIGVDQMSIDSSEDAEFSAHVVCAEYGIVNTESLTNLSRIKNERVLYLGLPLNIRGGTGSPIRAVAIRQAG</sequence>
<dbReference type="PANTHER" id="PTHR31118:SF12">
    <property type="entry name" value="CYCLASE-LIKE PROTEIN 2"/>
    <property type="match status" value="1"/>
</dbReference>
<gene>
    <name evidence="1" type="ORF">SAMN04489742_1686</name>
</gene>
<protein>
    <submittedName>
        <fullName evidence="1">Kynurenine formamidase</fullName>
    </submittedName>
</protein>
<proteinExistence type="predicted"/>
<dbReference type="Proteomes" id="UP000181917">
    <property type="component" value="Unassembled WGS sequence"/>
</dbReference>
<dbReference type="PANTHER" id="PTHR31118">
    <property type="entry name" value="CYCLASE-LIKE PROTEIN 2"/>
    <property type="match status" value="1"/>
</dbReference>
<dbReference type="KEGG" id="acry:AC20117_08925"/>
<accession>A0A1H1C1S5</accession>
<evidence type="ECO:0000313" key="1">
    <source>
        <dbReference type="EMBL" id="SDQ57970.1"/>
    </source>
</evidence>
<reference evidence="1 2" key="1">
    <citation type="submission" date="2016-10" db="EMBL/GenBank/DDBJ databases">
        <authorList>
            <person name="de Groot N.N."/>
        </authorList>
    </citation>
    <scope>NUCLEOTIDE SEQUENCE [LARGE SCALE GENOMIC DNA]</scope>
    <source>
        <strain evidence="1 2">DSM 20117</strain>
    </source>
</reference>
<dbReference type="InterPro" id="IPR037175">
    <property type="entry name" value="KFase_sf"/>
</dbReference>
<dbReference type="GO" id="GO:0019441">
    <property type="term" value="P:L-tryptophan catabolic process to kynurenine"/>
    <property type="evidence" value="ECO:0007669"/>
    <property type="project" value="InterPro"/>
</dbReference>
<keyword evidence="2" id="KW-1185">Reference proteome</keyword>
<dbReference type="AlphaFoldDB" id="A0A1H1C1S5"/>
<dbReference type="GO" id="GO:0004061">
    <property type="term" value="F:arylformamidase activity"/>
    <property type="evidence" value="ECO:0007669"/>
    <property type="project" value="InterPro"/>
</dbReference>
<dbReference type="Pfam" id="PF04199">
    <property type="entry name" value="Cyclase"/>
    <property type="match status" value="1"/>
</dbReference>
<dbReference type="STRING" id="37928.SAMN04489742_1686"/>
<dbReference type="RefSeq" id="WP_074700030.1">
    <property type="nucleotide sequence ID" value="NZ_CP018863.1"/>
</dbReference>
<dbReference type="EMBL" id="FNKH01000002">
    <property type="protein sequence ID" value="SDQ57970.1"/>
    <property type="molecule type" value="Genomic_DNA"/>
</dbReference>
<dbReference type="InterPro" id="IPR007325">
    <property type="entry name" value="KFase/CYL"/>
</dbReference>
<organism evidence="1 2">
    <name type="scientific">Crystallibacter crystallopoietes</name>
    <dbReference type="NCBI Taxonomy" id="37928"/>
    <lineage>
        <taxon>Bacteria</taxon>
        <taxon>Bacillati</taxon>
        <taxon>Actinomycetota</taxon>
        <taxon>Actinomycetes</taxon>
        <taxon>Micrococcales</taxon>
        <taxon>Micrococcaceae</taxon>
        <taxon>Crystallibacter</taxon>
    </lineage>
</organism>
<dbReference type="SUPFAM" id="SSF102198">
    <property type="entry name" value="Putative cyclase"/>
    <property type="match status" value="1"/>
</dbReference>
<dbReference type="OrthoDB" id="7067800at2"/>
<name>A0A1H1C1S5_9MICC</name>